<gene>
    <name evidence="2" type="ORF">LEP1GSC105_4303</name>
</gene>
<feature type="transmembrane region" description="Helical" evidence="1">
    <location>
        <begin position="57"/>
        <end position="77"/>
    </location>
</feature>
<evidence type="ECO:0000313" key="3">
    <source>
        <dbReference type="Proteomes" id="UP000001340"/>
    </source>
</evidence>
<evidence type="ECO:0000313" key="2">
    <source>
        <dbReference type="EMBL" id="EKR56421.1"/>
    </source>
</evidence>
<keyword evidence="1" id="KW-0472">Membrane</keyword>
<sequence>MYAIRNFIHSFSKYFFNQNKIILEDNIFPVLISKKFILFWKTIFSDLVTKLKPIPSFFNFQTLLFLSSIPIARVLLLNTNHKSTFQKLNKGYIYGNQLF</sequence>
<dbReference type="EMBL" id="AHNR02000014">
    <property type="protein sequence ID" value="EKR56421.1"/>
    <property type="molecule type" value="Genomic_DNA"/>
</dbReference>
<organism evidence="2 3">
    <name type="scientific">Leptospira interrogans str. UI 12758</name>
    <dbReference type="NCBI Taxonomy" id="1049938"/>
    <lineage>
        <taxon>Bacteria</taxon>
        <taxon>Pseudomonadati</taxon>
        <taxon>Spirochaetota</taxon>
        <taxon>Spirochaetia</taxon>
        <taxon>Leptospirales</taxon>
        <taxon>Leptospiraceae</taxon>
        <taxon>Leptospira</taxon>
    </lineage>
</organism>
<dbReference type="Proteomes" id="UP000001340">
    <property type="component" value="Unassembled WGS sequence"/>
</dbReference>
<name>A0A0E2D947_LEPIR</name>
<evidence type="ECO:0000256" key="1">
    <source>
        <dbReference type="SAM" id="Phobius"/>
    </source>
</evidence>
<proteinExistence type="predicted"/>
<comment type="caution">
    <text evidence="2">The sequence shown here is derived from an EMBL/GenBank/DDBJ whole genome shotgun (WGS) entry which is preliminary data.</text>
</comment>
<reference evidence="2 3" key="1">
    <citation type="submission" date="2012-10" db="EMBL/GenBank/DDBJ databases">
        <authorList>
            <person name="Harkins D.M."/>
            <person name="Durkin A.S."/>
            <person name="Brinkac L.M."/>
            <person name="Haft D.H."/>
            <person name="Selengut J.D."/>
            <person name="Sanka R."/>
            <person name="DePew J."/>
            <person name="Purushe J."/>
            <person name="Chanthongthip A."/>
            <person name="Lattana O."/>
            <person name="Phetsouvanh R."/>
            <person name="Newton P.N."/>
            <person name="Vinetz J.M."/>
            <person name="Sutton G.G."/>
            <person name="Nierman W.C."/>
            <person name="Fouts D.E."/>
        </authorList>
    </citation>
    <scope>NUCLEOTIDE SEQUENCE [LARGE SCALE GENOMIC DNA]</scope>
    <source>
        <strain evidence="2 3">UI 12758</strain>
    </source>
</reference>
<protein>
    <submittedName>
        <fullName evidence="2">Uncharacterized protein</fullName>
    </submittedName>
</protein>
<keyword evidence="1" id="KW-1133">Transmembrane helix</keyword>
<accession>A0A0E2D947</accession>
<dbReference type="AlphaFoldDB" id="A0A0E2D947"/>
<keyword evidence="1" id="KW-0812">Transmembrane</keyword>